<reference evidence="3 4" key="1">
    <citation type="journal article" date="2004" name="Nature">
        <title>Genome sequence of the ultrasmall unicellular red alga Cyanidioschyzon merolae 10D.</title>
        <authorList>
            <person name="Matsuzaki M."/>
            <person name="Misumi O."/>
            <person name="Shin-i T."/>
            <person name="Maruyama S."/>
            <person name="Takahara M."/>
            <person name="Miyagishima S."/>
            <person name="Mori T."/>
            <person name="Nishida K."/>
            <person name="Yagisawa F."/>
            <person name="Nishida K."/>
            <person name="Yoshida Y."/>
            <person name="Nishimura Y."/>
            <person name="Nakao S."/>
            <person name="Kobayashi T."/>
            <person name="Momoyama Y."/>
            <person name="Higashiyama T."/>
            <person name="Minoda A."/>
            <person name="Sano M."/>
            <person name="Nomoto H."/>
            <person name="Oishi K."/>
            <person name="Hayashi H."/>
            <person name="Ohta F."/>
            <person name="Nishizaka S."/>
            <person name="Haga S."/>
            <person name="Miura S."/>
            <person name="Morishita T."/>
            <person name="Kabeya Y."/>
            <person name="Terasawa K."/>
            <person name="Suzuki Y."/>
            <person name="Ishii Y."/>
            <person name="Asakawa S."/>
            <person name="Takano H."/>
            <person name="Ohta N."/>
            <person name="Kuroiwa H."/>
            <person name="Tanaka K."/>
            <person name="Shimizu N."/>
            <person name="Sugano S."/>
            <person name="Sato N."/>
            <person name="Nozaki H."/>
            <person name="Ogasawara N."/>
            <person name="Kohara Y."/>
            <person name="Kuroiwa T."/>
        </authorList>
    </citation>
    <scope>NUCLEOTIDE SEQUENCE [LARGE SCALE GENOMIC DNA]</scope>
    <source>
        <strain evidence="3 4">10D</strain>
    </source>
</reference>
<dbReference type="HOGENOM" id="CLU_030756_1_0_1"/>
<reference evidence="3 4" key="2">
    <citation type="journal article" date="2007" name="BMC Biol.">
        <title>A 100%-complete sequence reveals unusually simple genomic features in the hot-spring red alga Cyanidioschyzon merolae.</title>
        <authorList>
            <person name="Nozaki H."/>
            <person name="Takano H."/>
            <person name="Misumi O."/>
            <person name="Terasawa K."/>
            <person name="Matsuzaki M."/>
            <person name="Maruyama S."/>
            <person name="Nishida K."/>
            <person name="Yagisawa F."/>
            <person name="Yoshida Y."/>
            <person name="Fujiwara T."/>
            <person name="Takio S."/>
            <person name="Tamura K."/>
            <person name="Chung S.J."/>
            <person name="Nakamura S."/>
            <person name="Kuroiwa H."/>
            <person name="Tanaka K."/>
            <person name="Sato N."/>
            <person name="Kuroiwa T."/>
        </authorList>
    </citation>
    <scope>NUCLEOTIDE SEQUENCE [LARGE SCALE GENOMIC DNA]</scope>
    <source>
        <strain evidence="3 4">10D</strain>
    </source>
</reference>
<dbReference type="OrthoDB" id="1724632at2759"/>
<dbReference type="GO" id="GO:0005829">
    <property type="term" value="C:cytosol"/>
    <property type="evidence" value="ECO:0007669"/>
    <property type="project" value="TreeGrafter"/>
</dbReference>
<dbReference type="Pfam" id="PF07722">
    <property type="entry name" value="Peptidase_C26"/>
    <property type="match status" value="1"/>
</dbReference>
<dbReference type="CDD" id="cd01745">
    <property type="entry name" value="GATase1_2"/>
    <property type="match status" value="1"/>
</dbReference>
<dbReference type="EMBL" id="AP006497">
    <property type="protein sequence ID" value="BAM81456.1"/>
    <property type="molecule type" value="Genomic_DNA"/>
</dbReference>
<dbReference type="PROSITE" id="PS51273">
    <property type="entry name" value="GATASE_TYPE_1"/>
    <property type="match status" value="1"/>
</dbReference>
<keyword evidence="4" id="KW-1185">Reference proteome</keyword>
<dbReference type="InterPro" id="IPR011697">
    <property type="entry name" value="Peptidase_C26"/>
</dbReference>
<dbReference type="SUPFAM" id="SSF52317">
    <property type="entry name" value="Class I glutamine amidotransferase-like"/>
    <property type="match status" value="1"/>
</dbReference>
<dbReference type="Gene3D" id="3.40.50.880">
    <property type="match status" value="1"/>
</dbReference>
<dbReference type="eggNOG" id="ENOG502QR1H">
    <property type="taxonomic scope" value="Eukaryota"/>
</dbReference>
<accession>M1UUD1</accession>
<organism evidence="3 4">
    <name type="scientific">Cyanidioschyzon merolae (strain NIES-3377 / 10D)</name>
    <name type="common">Unicellular red alga</name>
    <dbReference type="NCBI Taxonomy" id="280699"/>
    <lineage>
        <taxon>Eukaryota</taxon>
        <taxon>Rhodophyta</taxon>
        <taxon>Bangiophyceae</taxon>
        <taxon>Cyanidiales</taxon>
        <taxon>Cyanidiaceae</taxon>
        <taxon>Cyanidioschyzon</taxon>
    </lineage>
</organism>
<dbReference type="AlphaFoldDB" id="M1UUD1"/>
<feature type="coiled-coil region" evidence="1">
    <location>
        <begin position="458"/>
        <end position="485"/>
    </location>
</feature>
<sequence length="510" mass="57682">METVGLEDRVALEALAKKLPRVLIVSRRHVRKQKFVDFVGEFHLELVLGGGAVPVIVPRVPRMIDCLDSYEPFHGLLLCEGEDIDPKFYKHYENQGGVLADQETLRRIRERHAEDTTYDTAKDSIEFELARRCLQRGIPYLGICRGSQVMNVACGGTLYADIEAELGDTVKHIDYNNYDGHRHRIRIVRDTPLYQWFEEDELWVNSYHHQGVKKLAPRLKPMAHADDGLVEAFYDPNCFDPTQGRFLVGLQFHPERMVNVELALREGRMEYEYRGCPKVYHTFIQAVLSYFEREHVAAGLHGCTAGAATPAVDPRQRATGLVPTGELEAARLRLVRSFERAADLYYRSQVTCMNDDAIELGTSFLLDPTGLAEITRRLAAAGATVHGGRYYYRKDKDVSMRKRHLLLQTESQTHAEPLNSSDVLRDTIRTLLERVGNAALDSAVFEKVLLDSVSEMSAEELDRLQQLAQALLEAARKRRAELQALRIPQRVSGDPADPRQRSSSCNALGP</sequence>
<dbReference type="GO" id="GO:0016811">
    <property type="term" value="F:hydrolase activity, acting on carbon-nitrogen (but not peptide) bonds, in linear amides"/>
    <property type="evidence" value="ECO:0007669"/>
    <property type="project" value="InterPro"/>
</dbReference>
<evidence type="ECO:0000313" key="3">
    <source>
        <dbReference type="EMBL" id="BAM81456.1"/>
    </source>
</evidence>
<dbReference type="PANTHER" id="PTHR43235:SF1">
    <property type="entry name" value="GLUTAMINE AMIDOTRANSFERASE PB2B2.05-RELATED"/>
    <property type="match status" value="1"/>
</dbReference>
<dbReference type="InterPro" id="IPR029062">
    <property type="entry name" value="Class_I_gatase-like"/>
</dbReference>
<dbReference type="PANTHER" id="PTHR43235">
    <property type="entry name" value="GLUTAMINE AMIDOTRANSFERASE PB2B2.05-RELATED"/>
    <property type="match status" value="1"/>
</dbReference>
<dbReference type="KEGG" id="cme:CYME_CMO078C"/>
<evidence type="ECO:0000256" key="2">
    <source>
        <dbReference type="SAM" id="MobiDB-lite"/>
    </source>
</evidence>
<feature type="region of interest" description="Disordered" evidence="2">
    <location>
        <begin position="489"/>
        <end position="510"/>
    </location>
</feature>
<proteinExistence type="predicted"/>
<keyword evidence="1" id="KW-0175">Coiled coil</keyword>
<evidence type="ECO:0000313" key="4">
    <source>
        <dbReference type="Proteomes" id="UP000007014"/>
    </source>
</evidence>
<dbReference type="STRING" id="280699.M1UUD1"/>
<protein>
    <submittedName>
        <fullName evidence="3">Uncharacterized protein</fullName>
    </submittedName>
</protein>
<feature type="compositionally biased region" description="Polar residues" evidence="2">
    <location>
        <begin position="501"/>
        <end position="510"/>
    </location>
</feature>
<evidence type="ECO:0000256" key="1">
    <source>
        <dbReference type="SAM" id="Coils"/>
    </source>
</evidence>
<gene>
    <name evidence="3" type="ORF">CYME_CMO078C</name>
</gene>
<dbReference type="Gramene" id="CMO078CT">
    <property type="protein sequence ID" value="CMO078CT"/>
    <property type="gene ID" value="CMO078C"/>
</dbReference>
<dbReference type="InterPro" id="IPR044668">
    <property type="entry name" value="PuuD-like"/>
</dbReference>
<name>M1UUD1_CYAM1</name>
<dbReference type="Proteomes" id="UP000007014">
    <property type="component" value="Chromosome 15"/>
</dbReference>
<dbReference type="RefSeq" id="XP_005537492.1">
    <property type="nucleotide sequence ID" value="XM_005537435.1"/>
</dbReference>
<dbReference type="GeneID" id="16995564"/>